<evidence type="ECO:0000313" key="9">
    <source>
        <dbReference type="Proteomes" id="UP000783588"/>
    </source>
</evidence>
<reference evidence="8 9" key="1">
    <citation type="submission" date="2021-06" db="EMBL/GenBank/DDBJ databases">
        <authorList>
            <person name="Sun Q."/>
            <person name="Li D."/>
        </authorList>
    </citation>
    <scope>NUCLEOTIDE SEQUENCE [LARGE SCALE GENOMIC DNA]</scope>
    <source>
        <strain evidence="8 9">MSJd-7</strain>
    </source>
</reference>
<dbReference type="InterPro" id="IPR003370">
    <property type="entry name" value="Chromate_transpt"/>
</dbReference>
<evidence type="ECO:0000313" key="8">
    <source>
        <dbReference type="EMBL" id="MBU5491218.1"/>
    </source>
</evidence>
<organism evidence="8 9">
    <name type="scientific">Butyricicoccus intestinisimiae</name>
    <dbReference type="NCBI Taxonomy" id="2841509"/>
    <lineage>
        <taxon>Bacteria</taxon>
        <taxon>Bacillati</taxon>
        <taxon>Bacillota</taxon>
        <taxon>Clostridia</taxon>
        <taxon>Eubacteriales</taxon>
        <taxon>Butyricicoccaceae</taxon>
        <taxon>Butyricicoccus</taxon>
    </lineage>
</organism>
<evidence type="ECO:0000256" key="2">
    <source>
        <dbReference type="ARBA" id="ARBA00005262"/>
    </source>
</evidence>
<keyword evidence="9" id="KW-1185">Reference proteome</keyword>
<dbReference type="PANTHER" id="PTHR43663">
    <property type="entry name" value="CHROMATE TRANSPORT PROTEIN-RELATED"/>
    <property type="match status" value="1"/>
</dbReference>
<feature type="transmembrane region" description="Helical" evidence="7">
    <location>
        <begin position="12"/>
        <end position="33"/>
    </location>
</feature>
<dbReference type="PANTHER" id="PTHR43663:SF1">
    <property type="entry name" value="CHROMATE TRANSPORTER"/>
    <property type="match status" value="1"/>
</dbReference>
<evidence type="ECO:0000256" key="1">
    <source>
        <dbReference type="ARBA" id="ARBA00004651"/>
    </source>
</evidence>
<accession>A0ABS6EUK5</accession>
<keyword evidence="6 7" id="KW-0472">Membrane</keyword>
<gene>
    <name evidence="8" type="ORF">KQI75_11425</name>
</gene>
<protein>
    <submittedName>
        <fullName evidence="8">Chromate transporter</fullName>
    </submittedName>
</protein>
<feature type="transmembrane region" description="Helical" evidence="7">
    <location>
        <begin position="78"/>
        <end position="102"/>
    </location>
</feature>
<sequence length="185" mass="19909">MHQKKQRVWELLLVFLKIGAFTFGGGYAMIPLIQREMVDNKKWISEKDILDIVAISESTPGPIAVNAATFVGYHVAGVAGATAATVGVVLPAFCIIACLAAILPKLEQLRAVQYAFWGIRVGVLALLLRALLTMYHSCQKHVFAVCIMLAAFACVAVLQMNTIVVLLGCAVAGVLYTMAKEGTRS</sequence>
<feature type="transmembrane region" description="Helical" evidence="7">
    <location>
        <begin position="114"/>
        <end position="136"/>
    </location>
</feature>
<evidence type="ECO:0000256" key="7">
    <source>
        <dbReference type="SAM" id="Phobius"/>
    </source>
</evidence>
<keyword evidence="4 7" id="KW-0812">Transmembrane</keyword>
<keyword evidence="5 7" id="KW-1133">Transmembrane helix</keyword>
<evidence type="ECO:0000256" key="3">
    <source>
        <dbReference type="ARBA" id="ARBA00022475"/>
    </source>
</evidence>
<dbReference type="Proteomes" id="UP000783588">
    <property type="component" value="Unassembled WGS sequence"/>
</dbReference>
<feature type="transmembrane region" description="Helical" evidence="7">
    <location>
        <begin position="142"/>
        <end position="175"/>
    </location>
</feature>
<evidence type="ECO:0000256" key="5">
    <source>
        <dbReference type="ARBA" id="ARBA00022989"/>
    </source>
</evidence>
<dbReference type="Pfam" id="PF02417">
    <property type="entry name" value="Chromate_transp"/>
    <property type="match status" value="1"/>
</dbReference>
<comment type="similarity">
    <text evidence="2">Belongs to the chromate ion transporter (CHR) (TC 2.A.51) family.</text>
</comment>
<dbReference type="RefSeq" id="WP_216470927.1">
    <property type="nucleotide sequence ID" value="NZ_JAHLQI010000006.1"/>
</dbReference>
<keyword evidence="3" id="KW-1003">Cell membrane</keyword>
<evidence type="ECO:0000256" key="6">
    <source>
        <dbReference type="ARBA" id="ARBA00023136"/>
    </source>
</evidence>
<evidence type="ECO:0000256" key="4">
    <source>
        <dbReference type="ARBA" id="ARBA00022692"/>
    </source>
</evidence>
<dbReference type="InterPro" id="IPR052518">
    <property type="entry name" value="CHR_Transporter"/>
</dbReference>
<dbReference type="EMBL" id="JAHLQI010000006">
    <property type="protein sequence ID" value="MBU5491218.1"/>
    <property type="molecule type" value="Genomic_DNA"/>
</dbReference>
<name>A0ABS6EUK5_9FIRM</name>
<comment type="caution">
    <text evidence="8">The sequence shown here is derived from an EMBL/GenBank/DDBJ whole genome shotgun (WGS) entry which is preliminary data.</text>
</comment>
<comment type="subcellular location">
    <subcellularLocation>
        <location evidence="1">Cell membrane</location>
        <topology evidence="1">Multi-pass membrane protein</topology>
    </subcellularLocation>
</comment>
<proteinExistence type="inferred from homology"/>